<dbReference type="Proteomes" id="UP000002613">
    <property type="component" value="Chromosome"/>
</dbReference>
<keyword evidence="3" id="KW-1185">Reference proteome</keyword>
<gene>
    <name evidence="2" type="ordered locus">Ferp_1266</name>
</gene>
<evidence type="ECO:0000256" key="1">
    <source>
        <dbReference type="SAM" id="Phobius"/>
    </source>
</evidence>
<feature type="transmembrane region" description="Helical" evidence="1">
    <location>
        <begin position="58"/>
        <end position="87"/>
    </location>
</feature>
<feature type="transmembrane region" description="Helical" evidence="1">
    <location>
        <begin position="6"/>
        <end position="24"/>
    </location>
</feature>
<proteinExistence type="predicted"/>
<keyword evidence="1" id="KW-0812">Transmembrane</keyword>
<feature type="transmembrane region" description="Helical" evidence="1">
    <location>
        <begin position="31"/>
        <end position="52"/>
    </location>
</feature>
<dbReference type="STRING" id="589924.Ferp_1266"/>
<sequence length="97" mass="10036">MADVVTLFVILGVLGGIVNLLLAYIKKWEVLGVLTLAAAFPIIGVTLLDAIYGNMGFFAAVIAFAGIVTILVMTVAALSIAGIQAILGVEEKEEVSS</sequence>
<dbReference type="PaxDb" id="589924-Ferp_1266"/>
<dbReference type="GeneID" id="8778779"/>
<dbReference type="HOGENOM" id="CLU_2353104_0_0_2"/>
<dbReference type="OrthoDB" id="385718at2157"/>
<organism evidence="2 3">
    <name type="scientific">Ferroglobus placidus (strain DSM 10642 / AEDII12DO)</name>
    <dbReference type="NCBI Taxonomy" id="589924"/>
    <lineage>
        <taxon>Archaea</taxon>
        <taxon>Methanobacteriati</taxon>
        <taxon>Methanobacteriota</taxon>
        <taxon>Archaeoglobi</taxon>
        <taxon>Archaeoglobales</taxon>
        <taxon>Archaeoglobaceae</taxon>
        <taxon>Ferroglobus</taxon>
    </lineage>
</organism>
<reference evidence="3" key="1">
    <citation type="submission" date="2010-02" db="EMBL/GenBank/DDBJ databases">
        <title>Complete sequence of Ferroglobus placidus DSM 10642.</title>
        <authorList>
            <consortium name="US DOE Joint Genome Institute"/>
            <person name="Lucas S."/>
            <person name="Copeland A."/>
            <person name="Lapidus A."/>
            <person name="Cheng J.-F."/>
            <person name="Bruce D."/>
            <person name="Goodwin L."/>
            <person name="Pitluck S."/>
            <person name="Saunders E."/>
            <person name="Brettin T."/>
            <person name="Detter J.C."/>
            <person name="Han C."/>
            <person name="Tapia R."/>
            <person name="Larimer F."/>
            <person name="Land M."/>
            <person name="Hauser L."/>
            <person name="Kyrpides N."/>
            <person name="Ivanova N."/>
            <person name="Holmes D."/>
            <person name="Lovley D."/>
            <person name="Kyrpides N."/>
            <person name="Anderson I.J."/>
            <person name="Woyke T."/>
        </authorList>
    </citation>
    <scope>NUCLEOTIDE SEQUENCE [LARGE SCALE GENOMIC DNA]</scope>
    <source>
        <strain evidence="3">DSM 10642 / AEDII12DO</strain>
    </source>
</reference>
<dbReference type="AlphaFoldDB" id="D3RY57"/>
<dbReference type="KEGG" id="fpl:Ferp_1266"/>
<dbReference type="EMBL" id="CP001899">
    <property type="protein sequence ID" value="ADC65420.1"/>
    <property type="molecule type" value="Genomic_DNA"/>
</dbReference>
<reference evidence="2 3" key="2">
    <citation type="journal article" date="2011" name="Stand. Genomic Sci.">
        <title>Complete genome sequence of Ferroglobus placidus AEDII12DO.</title>
        <authorList>
            <person name="Anderson I."/>
            <person name="Risso C."/>
            <person name="Holmes D."/>
            <person name="Lucas S."/>
            <person name="Copeland A."/>
            <person name="Lapidus A."/>
            <person name="Cheng J.F."/>
            <person name="Bruce D."/>
            <person name="Goodwin L."/>
            <person name="Pitluck S."/>
            <person name="Saunders E."/>
            <person name="Brettin T."/>
            <person name="Detter J.C."/>
            <person name="Han C."/>
            <person name="Tapia R."/>
            <person name="Larimer F."/>
            <person name="Land M."/>
            <person name="Hauser L."/>
            <person name="Woyke T."/>
            <person name="Lovley D."/>
            <person name="Kyrpides N."/>
            <person name="Ivanova N."/>
        </authorList>
    </citation>
    <scope>NUCLEOTIDE SEQUENCE [LARGE SCALE GENOMIC DNA]</scope>
    <source>
        <strain evidence="3">DSM 10642 / AEDII12DO</strain>
    </source>
</reference>
<protein>
    <submittedName>
        <fullName evidence="2">Uncharacterized protein</fullName>
    </submittedName>
</protein>
<evidence type="ECO:0000313" key="3">
    <source>
        <dbReference type="Proteomes" id="UP000002613"/>
    </source>
</evidence>
<evidence type="ECO:0000313" key="2">
    <source>
        <dbReference type="EMBL" id="ADC65420.1"/>
    </source>
</evidence>
<dbReference type="RefSeq" id="WP_012965763.1">
    <property type="nucleotide sequence ID" value="NC_013849.1"/>
</dbReference>
<dbReference type="eggNOG" id="ENOG502N5A8">
    <property type="taxonomic scope" value="Archaea"/>
</dbReference>
<keyword evidence="1" id="KW-1133">Transmembrane helix</keyword>
<accession>D3RY57</accession>
<keyword evidence="1" id="KW-0472">Membrane</keyword>
<name>D3RY57_FERPA</name>